<evidence type="ECO:0000313" key="13">
    <source>
        <dbReference type="EMBL" id="TRY69027.1"/>
    </source>
</evidence>
<sequence length="713" mass="82389">MEVSHNIENHLNKLAIFLTRHLNHIHNLPDDWRDHYDNQNFTSRLERGQERLTSIIDIIARPHLKVVFVGRTSSGKSSAINALLNEPILPMGLGHTTSCFVEIRGSNQNQSWINIPGQEGTLDQRNSERIITSMNELGNALAEHPLQPDCCIQLFWPRSKAALLEDDVVLMDTPGLDVETDFDSWIDQFCLDADLFVWLMNGESTLMMREKAFFLQVKKKIAQPNIMVLVNRWDVASEEEEYWIHAAYEQHVARTLEFFQKELELQVSKSELLERMFFVSAKEQLEQKLAPGSTVRVSQDSLPSVKLLEERNNDWNRFLESLRSQLSCAYKGHRYLPYLDVGLDLARDIRDANDFVSKSGSEFITSKEHEIVKLNATMNDLEEHMEELTKELKGEVQTMLDEIEGMVRIGFEDELHNLSTFISEFHAVFHGDEQVILDVYRSQLIRHLENALAIDLSHCLSQNICDRVFEVQCQILARVTDLLPEVKRNFLDHQPRRMPIELNFFIQERQLFRDFHEDVSFKFSLRPANLFKCYSKVRSFLTSFSHGQDVMAETEFSWKRLLSWAFHASVATSEASIVALIMLCCLYRTARLRILLGTGLFFGTCYSVEKLMWTSKAKERLIKRQFEQFAIRKLSPLREDIVLTCQDQVRKELTNTLVLACGAAEGVCLSMRSEADALEMKCQDVMKDLHRSEDLSASCNELMEHLLQARQSI</sequence>
<keyword evidence="8" id="KW-0496">Mitochondrion</keyword>
<dbReference type="AlphaFoldDB" id="A0A553NUB9"/>
<gene>
    <name evidence="13" type="ORF">TCAL_03815</name>
</gene>
<keyword evidence="9" id="KW-0342">GTP-binding</keyword>
<evidence type="ECO:0000256" key="5">
    <source>
        <dbReference type="ARBA" id="ARBA00022801"/>
    </source>
</evidence>
<dbReference type="InterPro" id="IPR027094">
    <property type="entry name" value="Mitofusin_fam"/>
</dbReference>
<dbReference type="InterPro" id="IPR006884">
    <property type="entry name" value="Fzo/mitofusin_HR2"/>
</dbReference>
<keyword evidence="6" id="KW-1133">Transmembrane helix</keyword>
<dbReference type="Gene3D" id="3.40.50.300">
    <property type="entry name" value="P-loop containing nucleotide triphosphate hydrolases"/>
    <property type="match status" value="1"/>
</dbReference>
<keyword evidence="2" id="KW-0812">Transmembrane</keyword>
<dbReference type="GO" id="GO:0005741">
    <property type="term" value="C:mitochondrial outer membrane"/>
    <property type="evidence" value="ECO:0007669"/>
    <property type="project" value="UniProtKB-SubCell"/>
</dbReference>
<dbReference type="SUPFAM" id="SSF52540">
    <property type="entry name" value="P-loop containing nucleoside triphosphate hydrolases"/>
    <property type="match status" value="1"/>
</dbReference>
<dbReference type="EMBL" id="VCGU01000010">
    <property type="protein sequence ID" value="TRY69027.1"/>
    <property type="molecule type" value="Genomic_DNA"/>
</dbReference>
<keyword evidence="14" id="KW-1185">Reference proteome</keyword>
<dbReference type="PANTHER" id="PTHR10465:SF3">
    <property type="entry name" value="TRANSMEMBRANE GTPASE MARF-RELATED"/>
    <property type="match status" value="1"/>
</dbReference>
<evidence type="ECO:0000256" key="1">
    <source>
        <dbReference type="ARBA" id="ARBA00004374"/>
    </source>
</evidence>
<evidence type="ECO:0000256" key="10">
    <source>
        <dbReference type="ARBA" id="ARBA00023136"/>
    </source>
</evidence>
<comment type="subcellular location">
    <subcellularLocation>
        <location evidence="1">Mitochondrion outer membrane</location>
        <topology evidence="1">Multi-pass membrane protein</topology>
    </subcellularLocation>
</comment>
<dbReference type="InterPro" id="IPR030381">
    <property type="entry name" value="G_DYNAMIN_dom"/>
</dbReference>
<evidence type="ECO:0000313" key="14">
    <source>
        <dbReference type="Proteomes" id="UP000318571"/>
    </source>
</evidence>
<keyword evidence="3" id="KW-0547">Nucleotide-binding</keyword>
<keyword evidence="5" id="KW-0378">Hydrolase</keyword>
<dbReference type="PANTHER" id="PTHR10465">
    <property type="entry name" value="TRANSMEMBRANE GTPASE FZO1"/>
    <property type="match status" value="1"/>
</dbReference>
<dbReference type="OrthoDB" id="6256226at2759"/>
<feature type="domain" description="Dynamin-type G" evidence="12">
    <location>
        <begin position="60"/>
        <end position="310"/>
    </location>
</feature>
<dbReference type="InterPro" id="IPR045063">
    <property type="entry name" value="Dynamin_N"/>
</dbReference>
<dbReference type="Pfam" id="PF00350">
    <property type="entry name" value="Dynamin_N"/>
    <property type="match status" value="1"/>
</dbReference>
<feature type="coiled-coil region" evidence="11">
    <location>
        <begin position="364"/>
        <end position="398"/>
    </location>
</feature>
<dbReference type="InterPro" id="IPR027417">
    <property type="entry name" value="P-loop_NTPase"/>
</dbReference>
<dbReference type="STRING" id="6832.A0A553NUB9"/>
<evidence type="ECO:0000256" key="3">
    <source>
        <dbReference type="ARBA" id="ARBA00022741"/>
    </source>
</evidence>
<evidence type="ECO:0000256" key="6">
    <source>
        <dbReference type="ARBA" id="ARBA00022989"/>
    </source>
</evidence>
<dbReference type="GO" id="GO:0051646">
    <property type="term" value="P:mitochondrion localization"/>
    <property type="evidence" value="ECO:0007669"/>
    <property type="project" value="TreeGrafter"/>
</dbReference>
<dbReference type="Proteomes" id="UP000318571">
    <property type="component" value="Chromosome 1"/>
</dbReference>
<dbReference type="Pfam" id="PF04799">
    <property type="entry name" value="Fzo_mitofusin"/>
    <property type="match status" value="1"/>
</dbReference>
<evidence type="ECO:0000256" key="2">
    <source>
        <dbReference type="ARBA" id="ARBA00022692"/>
    </source>
</evidence>
<evidence type="ECO:0000256" key="11">
    <source>
        <dbReference type="SAM" id="Coils"/>
    </source>
</evidence>
<evidence type="ECO:0000256" key="8">
    <source>
        <dbReference type="ARBA" id="ARBA00023128"/>
    </source>
</evidence>
<evidence type="ECO:0000256" key="7">
    <source>
        <dbReference type="ARBA" id="ARBA00023054"/>
    </source>
</evidence>
<accession>A0A553NUB9</accession>
<organism evidence="13 14">
    <name type="scientific">Tigriopus californicus</name>
    <name type="common">Marine copepod</name>
    <dbReference type="NCBI Taxonomy" id="6832"/>
    <lineage>
        <taxon>Eukaryota</taxon>
        <taxon>Metazoa</taxon>
        <taxon>Ecdysozoa</taxon>
        <taxon>Arthropoda</taxon>
        <taxon>Crustacea</taxon>
        <taxon>Multicrustacea</taxon>
        <taxon>Hexanauplia</taxon>
        <taxon>Copepoda</taxon>
        <taxon>Harpacticoida</taxon>
        <taxon>Harpacticidae</taxon>
        <taxon>Tigriopus</taxon>
    </lineage>
</organism>
<dbReference type="GO" id="GO:0003924">
    <property type="term" value="F:GTPase activity"/>
    <property type="evidence" value="ECO:0007669"/>
    <property type="project" value="InterPro"/>
</dbReference>
<name>A0A553NUB9_TIGCA</name>
<dbReference type="GO" id="GO:0008053">
    <property type="term" value="P:mitochondrial fusion"/>
    <property type="evidence" value="ECO:0007669"/>
    <property type="project" value="InterPro"/>
</dbReference>
<keyword evidence="10" id="KW-0472">Membrane</keyword>
<reference evidence="13 14" key="1">
    <citation type="journal article" date="2018" name="Nat. Ecol. Evol.">
        <title>Genomic signatures of mitonuclear coevolution across populations of Tigriopus californicus.</title>
        <authorList>
            <person name="Barreto F.S."/>
            <person name="Watson E.T."/>
            <person name="Lima T.G."/>
            <person name="Willett C.S."/>
            <person name="Edmands S."/>
            <person name="Li W."/>
            <person name="Burton R.S."/>
        </authorList>
    </citation>
    <scope>NUCLEOTIDE SEQUENCE [LARGE SCALE GENOMIC DNA]</scope>
    <source>
        <strain evidence="13 14">San Diego</strain>
    </source>
</reference>
<dbReference type="GO" id="GO:0005525">
    <property type="term" value="F:GTP binding"/>
    <property type="evidence" value="ECO:0007669"/>
    <property type="project" value="UniProtKB-KW"/>
</dbReference>
<evidence type="ECO:0000256" key="9">
    <source>
        <dbReference type="ARBA" id="ARBA00023134"/>
    </source>
</evidence>
<evidence type="ECO:0000259" key="12">
    <source>
        <dbReference type="PROSITE" id="PS51718"/>
    </source>
</evidence>
<protein>
    <recommendedName>
        <fullName evidence="12">Dynamin-type G domain-containing protein</fullName>
    </recommendedName>
</protein>
<evidence type="ECO:0000256" key="4">
    <source>
        <dbReference type="ARBA" id="ARBA00022787"/>
    </source>
</evidence>
<keyword evidence="7 11" id="KW-0175">Coiled coil</keyword>
<comment type="caution">
    <text evidence="13">The sequence shown here is derived from an EMBL/GenBank/DDBJ whole genome shotgun (WGS) entry which is preliminary data.</text>
</comment>
<keyword evidence="4" id="KW-1000">Mitochondrion outer membrane</keyword>
<dbReference type="PROSITE" id="PS51718">
    <property type="entry name" value="G_DYNAMIN_2"/>
    <property type="match status" value="1"/>
</dbReference>
<proteinExistence type="predicted"/>